<name>A0ACB7NZM5_9PEZI</name>
<dbReference type="EMBL" id="JAGIZQ010000006">
    <property type="protein sequence ID" value="KAH6623884.1"/>
    <property type="molecule type" value="Genomic_DNA"/>
</dbReference>
<evidence type="ECO:0000313" key="1">
    <source>
        <dbReference type="EMBL" id="KAH6623884.1"/>
    </source>
</evidence>
<protein>
    <submittedName>
        <fullName evidence="1">Uncharacterized protein</fullName>
    </submittedName>
</protein>
<gene>
    <name evidence="1" type="ORF">F5144DRAFT_374379</name>
</gene>
<dbReference type="Proteomes" id="UP000724584">
    <property type="component" value="Unassembled WGS sequence"/>
</dbReference>
<keyword evidence="2" id="KW-1185">Reference proteome</keyword>
<sequence>MKSTFLTLLYCLLALLGVGSATGDRKPHAPKAPGLTYLYTVNITAGEIYPVGPGPRGIRLVVPIASGNFAGPKLKGTVMPMGGDWALTDSRNANGSLTVDVRQTFKTDDGAFIQVFETGQLQPDGRAFVRLGFETGSAQYEWLNTVVALGIIRSVGTDGITIDTWQMVAP</sequence>
<accession>A0ACB7NZM5</accession>
<evidence type="ECO:0000313" key="2">
    <source>
        <dbReference type="Proteomes" id="UP000724584"/>
    </source>
</evidence>
<organism evidence="1 2">
    <name type="scientific">Chaetomium tenue</name>
    <dbReference type="NCBI Taxonomy" id="1854479"/>
    <lineage>
        <taxon>Eukaryota</taxon>
        <taxon>Fungi</taxon>
        <taxon>Dikarya</taxon>
        <taxon>Ascomycota</taxon>
        <taxon>Pezizomycotina</taxon>
        <taxon>Sordariomycetes</taxon>
        <taxon>Sordariomycetidae</taxon>
        <taxon>Sordariales</taxon>
        <taxon>Chaetomiaceae</taxon>
        <taxon>Chaetomium</taxon>
    </lineage>
</organism>
<proteinExistence type="predicted"/>
<reference evidence="1 2" key="1">
    <citation type="journal article" date="2021" name="Nat. Commun.">
        <title>Genetic determinants of endophytism in the Arabidopsis root mycobiome.</title>
        <authorList>
            <person name="Mesny F."/>
            <person name="Miyauchi S."/>
            <person name="Thiergart T."/>
            <person name="Pickel B."/>
            <person name="Atanasova L."/>
            <person name="Karlsson M."/>
            <person name="Huettel B."/>
            <person name="Barry K.W."/>
            <person name="Haridas S."/>
            <person name="Chen C."/>
            <person name="Bauer D."/>
            <person name="Andreopoulos W."/>
            <person name="Pangilinan J."/>
            <person name="LaButti K."/>
            <person name="Riley R."/>
            <person name="Lipzen A."/>
            <person name="Clum A."/>
            <person name="Drula E."/>
            <person name="Henrissat B."/>
            <person name="Kohler A."/>
            <person name="Grigoriev I.V."/>
            <person name="Martin F.M."/>
            <person name="Hacquard S."/>
        </authorList>
    </citation>
    <scope>NUCLEOTIDE SEQUENCE [LARGE SCALE GENOMIC DNA]</scope>
    <source>
        <strain evidence="1 2">MPI-SDFR-AT-0079</strain>
    </source>
</reference>
<comment type="caution">
    <text evidence="1">The sequence shown here is derived from an EMBL/GenBank/DDBJ whole genome shotgun (WGS) entry which is preliminary data.</text>
</comment>